<name>A0A0R0HDT2_SOYBN</name>
<dbReference type="EMBL" id="CM000845">
    <property type="protein sequence ID" value="KRH25397.1"/>
    <property type="molecule type" value="Genomic_DNA"/>
</dbReference>
<dbReference type="Gramene" id="KRH25397">
    <property type="protein sequence ID" value="KRH25397"/>
    <property type="gene ID" value="GLYMA_12G100000"/>
</dbReference>
<protein>
    <submittedName>
        <fullName evidence="1 2">Uncharacterized protein</fullName>
    </submittedName>
</protein>
<dbReference type="InParanoid" id="A0A0R0HDT2"/>
<evidence type="ECO:0000313" key="1">
    <source>
        <dbReference type="EMBL" id="KRH25397.1"/>
    </source>
</evidence>
<dbReference type="EnsemblPlants" id="KRH25397">
    <property type="protein sequence ID" value="KRH25397"/>
    <property type="gene ID" value="GLYMA_12G100000"/>
</dbReference>
<proteinExistence type="predicted"/>
<organism evidence="1">
    <name type="scientific">Glycine max</name>
    <name type="common">Soybean</name>
    <name type="synonym">Glycine hispida</name>
    <dbReference type="NCBI Taxonomy" id="3847"/>
    <lineage>
        <taxon>Eukaryota</taxon>
        <taxon>Viridiplantae</taxon>
        <taxon>Streptophyta</taxon>
        <taxon>Embryophyta</taxon>
        <taxon>Tracheophyta</taxon>
        <taxon>Spermatophyta</taxon>
        <taxon>Magnoliopsida</taxon>
        <taxon>eudicotyledons</taxon>
        <taxon>Gunneridae</taxon>
        <taxon>Pentapetalae</taxon>
        <taxon>rosids</taxon>
        <taxon>fabids</taxon>
        <taxon>Fabales</taxon>
        <taxon>Fabaceae</taxon>
        <taxon>Papilionoideae</taxon>
        <taxon>50 kb inversion clade</taxon>
        <taxon>NPAAA clade</taxon>
        <taxon>indigoferoid/millettioid clade</taxon>
        <taxon>Phaseoleae</taxon>
        <taxon>Glycine</taxon>
        <taxon>Glycine subgen. Soja</taxon>
    </lineage>
</organism>
<sequence>MDAGILPLRALLASFGTVRRESLPTSARISMESLLLMRSRRRREGSAVTQVGISPAMSFQSAMMRVRKKGGKFYKSFNPVVLLTLFPVHRPFFLSH</sequence>
<dbReference type="Proteomes" id="UP000008827">
    <property type="component" value="Chromosome 12"/>
</dbReference>
<reference evidence="2" key="2">
    <citation type="submission" date="2018-02" db="UniProtKB">
        <authorList>
            <consortium name="EnsemblPlants"/>
        </authorList>
    </citation>
    <scope>IDENTIFICATION</scope>
    <source>
        <strain evidence="2">Williams 82</strain>
    </source>
</reference>
<evidence type="ECO:0000313" key="2">
    <source>
        <dbReference type="EnsemblPlants" id="KRH25397"/>
    </source>
</evidence>
<evidence type="ECO:0000313" key="3">
    <source>
        <dbReference type="Proteomes" id="UP000008827"/>
    </source>
</evidence>
<dbReference type="AlphaFoldDB" id="A0A0R0HDT2"/>
<accession>A0A0R0HDT2</accession>
<reference evidence="1 2" key="1">
    <citation type="journal article" date="2010" name="Nature">
        <title>Genome sequence of the palaeopolyploid soybean.</title>
        <authorList>
            <person name="Schmutz J."/>
            <person name="Cannon S.B."/>
            <person name="Schlueter J."/>
            <person name="Ma J."/>
            <person name="Mitros T."/>
            <person name="Nelson W."/>
            <person name="Hyten D.L."/>
            <person name="Song Q."/>
            <person name="Thelen J.J."/>
            <person name="Cheng J."/>
            <person name="Xu D."/>
            <person name="Hellsten U."/>
            <person name="May G.D."/>
            <person name="Yu Y."/>
            <person name="Sakurai T."/>
            <person name="Umezawa T."/>
            <person name="Bhattacharyya M.K."/>
            <person name="Sandhu D."/>
            <person name="Valliyodan B."/>
            <person name="Lindquist E."/>
            <person name="Peto M."/>
            <person name="Grant D."/>
            <person name="Shu S."/>
            <person name="Goodstein D."/>
            <person name="Barry K."/>
            <person name="Futrell-Griggs M."/>
            <person name="Abernathy B."/>
            <person name="Du J."/>
            <person name="Tian Z."/>
            <person name="Zhu L."/>
            <person name="Gill N."/>
            <person name="Joshi T."/>
            <person name="Libault M."/>
            <person name="Sethuraman A."/>
            <person name="Zhang X.-C."/>
            <person name="Shinozaki K."/>
            <person name="Nguyen H.T."/>
            <person name="Wing R.A."/>
            <person name="Cregan P."/>
            <person name="Specht J."/>
            <person name="Grimwood J."/>
            <person name="Rokhsar D."/>
            <person name="Stacey G."/>
            <person name="Shoemaker R.C."/>
            <person name="Jackson S.A."/>
        </authorList>
    </citation>
    <scope>NUCLEOTIDE SEQUENCE</scope>
    <source>
        <strain evidence="2">cv. Williams 82</strain>
        <tissue evidence="1">Callus</tissue>
    </source>
</reference>
<gene>
    <name evidence="1" type="ORF">GLYMA_12G100000</name>
</gene>
<dbReference type="OMA" id="ERRFPMR"/>
<keyword evidence="3" id="KW-1185">Reference proteome</keyword>
<reference evidence="1" key="3">
    <citation type="submission" date="2018-07" db="EMBL/GenBank/DDBJ databases">
        <title>WGS assembly of Glycine max.</title>
        <authorList>
            <person name="Schmutz J."/>
            <person name="Cannon S."/>
            <person name="Schlueter J."/>
            <person name="Ma J."/>
            <person name="Mitros T."/>
            <person name="Nelson W."/>
            <person name="Hyten D."/>
            <person name="Song Q."/>
            <person name="Thelen J."/>
            <person name="Cheng J."/>
            <person name="Xu D."/>
            <person name="Hellsten U."/>
            <person name="May G."/>
            <person name="Yu Y."/>
            <person name="Sakurai T."/>
            <person name="Umezawa T."/>
            <person name="Bhattacharyya M."/>
            <person name="Sandhu D."/>
            <person name="Valliyodan B."/>
            <person name="Lindquist E."/>
            <person name="Peto M."/>
            <person name="Grant D."/>
            <person name="Shu S."/>
            <person name="Goodstein D."/>
            <person name="Barry K."/>
            <person name="Futrell-Griggs M."/>
            <person name="Abernathy B."/>
            <person name="Du J."/>
            <person name="Tian Z."/>
            <person name="Zhu L."/>
            <person name="Gill N."/>
            <person name="Joshi T."/>
            <person name="Libault M."/>
            <person name="Sethuraman A."/>
            <person name="Zhang X."/>
            <person name="Shinozaki K."/>
            <person name="Nguyen H."/>
            <person name="Wing R."/>
            <person name="Cregan P."/>
            <person name="Specht J."/>
            <person name="Grimwood J."/>
            <person name="Rokhsar D."/>
            <person name="Stacey G."/>
            <person name="Shoemaker R."/>
            <person name="Jackson S."/>
        </authorList>
    </citation>
    <scope>NUCLEOTIDE SEQUENCE</scope>
    <source>
        <tissue evidence="1">Callus</tissue>
    </source>
</reference>